<dbReference type="OrthoDB" id="9812897at2"/>
<sequence>MDFRHIIETVGQIVDFAGVAVMVIGALVSLPMALRGQVPRAMQTASTVNTPAKMSFYRLYRQLLGRSILLGLELLVAADIIRTVAVTPTFESVGVLAGIVLIRTFLSFSLELEITGRWPWQKDTQRPSEPTEAPTD</sequence>
<protein>
    <recommendedName>
        <fullName evidence="4">DUF1622 domain-containing protein</fullName>
    </recommendedName>
</protein>
<dbReference type="Pfam" id="PF07784">
    <property type="entry name" value="DUF1622"/>
    <property type="match status" value="1"/>
</dbReference>
<evidence type="ECO:0000256" key="1">
    <source>
        <dbReference type="SAM" id="Phobius"/>
    </source>
</evidence>
<keyword evidence="1" id="KW-0472">Membrane</keyword>
<evidence type="ECO:0000313" key="3">
    <source>
        <dbReference type="Proteomes" id="UP000198751"/>
    </source>
</evidence>
<accession>A0A1H1WEQ8</accession>
<dbReference type="PANTHER" id="PTHR38468:SF1">
    <property type="entry name" value="SLL0939 PROTEIN"/>
    <property type="match status" value="1"/>
</dbReference>
<dbReference type="RefSeq" id="WP_091718587.1">
    <property type="nucleotide sequence ID" value="NZ_CAUQLD010000020.1"/>
</dbReference>
<dbReference type="Proteomes" id="UP000198751">
    <property type="component" value="Chromosome I"/>
</dbReference>
<evidence type="ECO:0000313" key="2">
    <source>
        <dbReference type="EMBL" id="SDS95868.1"/>
    </source>
</evidence>
<organism evidence="2 3">
    <name type="scientific">Pseudarthrobacter equi</name>
    <dbReference type="NCBI Taxonomy" id="728066"/>
    <lineage>
        <taxon>Bacteria</taxon>
        <taxon>Bacillati</taxon>
        <taxon>Actinomycetota</taxon>
        <taxon>Actinomycetes</taxon>
        <taxon>Micrococcales</taxon>
        <taxon>Micrococcaceae</taxon>
        <taxon>Pseudarthrobacter</taxon>
    </lineage>
</organism>
<dbReference type="PANTHER" id="PTHR38468">
    <property type="entry name" value="SLL0939 PROTEIN"/>
    <property type="match status" value="1"/>
</dbReference>
<reference evidence="3" key="1">
    <citation type="submission" date="2016-10" db="EMBL/GenBank/DDBJ databases">
        <authorList>
            <person name="Varghese N."/>
            <person name="Submissions S."/>
        </authorList>
    </citation>
    <scope>NUCLEOTIDE SEQUENCE [LARGE SCALE GENOMIC DNA]</scope>
    <source>
        <strain evidence="3">IMMIB L-1606</strain>
    </source>
</reference>
<feature type="transmembrane region" description="Helical" evidence="1">
    <location>
        <begin position="93"/>
        <end position="112"/>
    </location>
</feature>
<evidence type="ECO:0008006" key="4">
    <source>
        <dbReference type="Google" id="ProtNLM"/>
    </source>
</evidence>
<keyword evidence="1" id="KW-0812">Transmembrane</keyword>
<keyword evidence="3" id="KW-1185">Reference proteome</keyword>
<name>A0A1H1WEQ8_9MICC</name>
<dbReference type="EMBL" id="LT629779">
    <property type="protein sequence ID" value="SDS95868.1"/>
    <property type="molecule type" value="Genomic_DNA"/>
</dbReference>
<feature type="transmembrane region" description="Helical" evidence="1">
    <location>
        <begin position="12"/>
        <end position="34"/>
    </location>
</feature>
<keyword evidence="1" id="KW-1133">Transmembrane helix</keyword>
<gene>
    <name evidence="2" type="ORF">SAMN04489743_1312</name>
</gene>
<proteinExistence type="predicted"/>
<feature type="transmembrane region" description="Helical" evidence="1">
    <location>
        <begin position="63"/>
        <end position="81"/>
    </location>
</feature>
<dbReference type="AlphaFoldDB" id="A0A1H1WEQ8"/>
<dbReference type="InterPro" id="IPR012427">
    <property type="entry name" value="DUF1622"/>
</dbReference>